<comment type="caution">
    <text evidence="3">The sequence shown here is derived from an EMBL/GenBank/DDBJ whole genome shotgun (WGS) entry which is preliminary data.</text>
</comment>
<protein>
    <recommendedName>
        <fullName evidence="2">Rhamnogalacturonase A/B/Epimerase-like pectate lyase domain-containing protein</fullName>
    </recommendedName>
</protein>
<dbReference type="InterPro" id="IPR024535">
    <property type="entry name" value="RHGA/B-epi-like_pectate_lyase"/>
</dbReference>
<dbReference type="SUPFAM" id="SSF51126">
    <property type="entry name" value="Pectin lyase-like"/>
    <property type="match status" value="2"/>
</dbReference>
<feature type="chain" id="PRO_5036675804" description="Rhamnogalacturonase A/B/Epimerase-like pectate lyase domain-containing protein" evidence="1">
    <location>
        <begin position="20"/>
        <end position="1666"/>
    </location>
</feature>
<evidence type="ECO:0000313" key="3">
    <source>
        <dbReference type="EMBL" id="MBK1825873.1"/>
    </source>
</evidence>
<dbReference type="NCBIfam" id="TIGR04393">
    <property type="entry name" value="rpt_T5SS_PEPC"/>
    <property type="match status" value="1"/>
</dbReference>
<feature type="domain" description="Rhamnogalacturonase A/B/Epimerase-like pectate lyase" evidence="2">
    <location>
        <begin position="690"/>
        <end position="742"/>
    </location>
</feature>
<dbReference type="Pfam" id="PF12708">
    <property type="entry name" value="Pect-lyase_RHGA_epim"/>
    <property type="match status" value="2"/>
</dbReference>
<feature type="domain" description="Rhamnogalacturonase A/B/Epimerase-like pectate lyase" evidence="2">
    <location>
        <begin position="274"/>
        <end position="334"/>
    </location>
</feature>
<dbReference type="Proteomes" id="UP000658278">
    <property type="component" value="Unassembled WGS sequence"/>
</dbReference>
<keyword evidence="1" id="KW-0732">Signal</keyword>
<evidence type="ECO:0000256" key="1">
    <source>
        <dbReference type="SAM" id="SignalP"/>
    </source>
</evidence>
<evidence type="ECO:0000313" key="4">
    <source>
        <dbReference type="Proteomes" id="UP000658278"/>
    </source>
</evidence>
<keyword evidence="4" id="KW-1185">Reference proteome</keyword>
<sequence>MNIRSCSISLLILAGSSFADTVWNPAANAPPVVAPDTGDWADVGNWTNGIPADSPPAETKGVFNVGNAATCEINALQDIHHLVMDVDGSGSELHVLDGGTLTTGDVWSAIGYSQAGSRLVVQGGGTAVFADHLWIGFNSGANGTLHIDGGTVEVSGQLGLGWEGGTGTITIENGGQLKLDQLHPTRSLSGTSVVDIAEGSIVIQGDRSTAILDYISAGKITGYGGSGTPIYDYDVSHPGMTTIRAIATPIPAQWRVVSTIHPTTDWVITPFDAVNDFGIVADGVTDVTQLIQDALTMLGNLGGGALFLPAGHYRLDGNLVIPQGVTLRGDWKTPIAGDAVVGTVLNAYAGRGDENAPPFIKLNNSAGVRGITIWYPEQVSGNPQPYPPTLGNGGGATIENITLLNSWFGFTTFINGTTARPFVRHIYGTPLKTGLEFDCLADIGRIESVHFSPDFWAGSGLPGAPASGEHEAWLLDEATGIIVRRIDWSYSCYVRIEGYHIGLALRPGRHDGHFPNGQSYGFDLAGCRTGVFVEASAYAGYQFTRFSITDAEIGIHIASGASEANSFHTCSIDANVVAIRSDGEARVSLMSCDIQKGPIRLSGGYLSLIDSDFAGTSPIHLELRDGVRGASILGNRFAGPSRIVNRSPFPVLIDHNPISARPLPDYEYRMPSDPRRPVSTDLFVVTDLPYQAVGDGIADDAPAFQAALTAAANQGGGTVFVPGGTYRMNSPLVIPGGVELRGVFDLPHDTKVKGSLLNIHSGYDNADGTPFIQLEGGSGLRGISFHYPDQIHDENDAVNYGKVPYPYLLRGLGPDIHVLNLSATIPYQLLDLATHRCDRHYIDYIFSTALKTGIHVGNGTTDGQIHNCQLNPSAYTHAGNYYESIPFDTADDIHEILWRDATPYLFGDMTGQVLHQNFVFGGARGFHLVAEGTGGPSGHCLGMGVDQCTIAMLIEQVGGSDLAPINSQIVTVNATAGRYLETGTSLDRPFTMFSLAGWGSHQFSSVLRDGDVELQLFHIAPGGQAGTFKLQDDASLTNIGGNLRNHLPNGRPYLIIDPSASATFTGNIINTVPGQMPANTSNVTSIANLRIDEAPSGTDTIWTNAEGNDDWNSDGNWTNQHPDGTVSAVVNDQSSTPPVIHPETSATSRNLNIGTTAIATSPLLIDGGSLNTVEWIILGDDANHAGTLDINDGQATCGGDLFVGYDGQGFFRVNGGNTNIVGSLVIAPFPGSTGTVILSAGSLSATALSMSEGGSLDLTDGLLILDGDHRELLTHYIEEGWLTTHAGTALPSFDFDITNAGKTTITGTPPEPTATVWNATGAEAWGVDTHWTGNVAPIDQAQHLKVVFNVEGAAACTLDAPATVAQLVAGDNGTLNGNLLTLASGAHLVAGLDPYGQTRWTAVGYNRDATVKVTSGATLSVEDHLWIGFHNPSNGSLEIEGGTVTVAGQLGLGWIDGTGSVRISDGGTLMLSDLHPTASIKGASVIDIEVGSMTLPGDRTIDINNYVTAGKITGYGSTGTVFVEYDLESNITKVTATPPTTGYEVWADTWGADIGTSDHDHDKDGRSNFYEYAFNGDPTDASNRGIAPGISTTSPLTLSHLIRKGDPLLIYQIEASHDLTDGSWQETNLTQIDLEPHDIYYDQIIFELPAATGARFFRLTVAYPDP</sequence>
<feature type="signal peptide" evidence="1">
    <location>
        <begin position="1"/>
        <end position="19"/>
    </location>
</feature>
<dbReference type="InterPro" id="IPR011050">
    <property type="entry name" value="Pectin_lyase_fold/virulence"/>
</dbReference>
<reference evidence="3" key="1">
    <citation type="submission" date="2021-01" db="EMBL/GenBank/DDBJ databases">
        <title>Modified the classification status of verrucomicrobia.</title>
        <authorList>
            <person name="Feng X."/>
        </authorList>
    </citation>
    <scope>NUCLEOTIDE SEQUENCE</scope>
    <source>
        <strain evidence="3">KCTC 22201</strain>
    </source>
</reference>
<accession>A0A934VA32</accession>
<dbReference type="Gene3D" id="2.160.20.10">
    <property type="entry name" value="Single-stranded right-handed beta-helix, Pectin lyase-like"/>
    <property type="match status" value="2"/>
</dbReference>
<evidence type="ECO:0000259" key="2">
    <source>
        <dbReference type="Pfam" id="PF12708"/>
    </source>
</evidence>
<dbReference type="RefSeq" id="WP_200275978.1">
    <property type="nucleotide sequence ID" value="NZ_JAENII010000002.1"/>
</dbReference>
<dbReference type="InterPro" id="IPR012334">
    <property type="entry name" value="Pectin_lyas_fold"/>
</dbReference>
<dbReference type="InterPro" id="IPR030895">
    <property type="entry name" value="T5SS_PEPC_rpt"/>
</dbReference>
<gene>
    <name evidence="3" type="ORF">JIN81_02490</name>
</gene>
<proteinExistence type="predicted"/>
<organism evidence="3 4">
    <name type="scientific">Haloferula rosea</name>
    <dbReference type="NCBI Taxonomy" id="490093"/>
    <lineage>
        <taxon>Bacteria</taxon>
        <taxon>Pseudomonadati</taxon>
        <taxon>Verrucomicrobiota</taxon>
        <taxon>Verrucomicrobiia</taxon>
        <taxon>Verrucomicrobiales</taxon>
        <taxon>Verrucomicrobiaceae</taxon>
        <taxon>Haloferula</taxon>
    </lineage>
</organism>
<dbReference type="EMBL" id="JAENII010000002">
    <property type="protein sequence ID" value="MBK1825873.1"/>
    <property type="molecule type" value="Genomic_DNA"/>
</dbReference>
<name>A0A934VA32_9BACT</name>